<sequence>MISYYLDVALCGLTLMLELFGAIGMMLLVQLIFYRVFKINLYKSFEKFLDKMDKKLTEMFG</sequence>
<accession>A0A8S5TCJ2</accession>
<reference evidence="2" key="1">
    <citation type="journal article" date="2021" name="Proc. Natl. Acad. Sci. U.S.A.">
        <title>A Catalog of Tens of Thousands of Viruses from Human Metagenomes Reveals Hidden Associations with Chronic Diseases.</title>
        <authorList>
            <person name="Tisza M.J."/>
            <person name="Buck C.B."/>
        </authorList>
    </citation>
    <scope>NUCLEOTIDE SEQUENCE</scope>
    <source>
        <strain evidence="2">CtLq07</strain>
    </source>
</reference>
<dbReference type="EMBL" id="BK032789">
    <property type="protein sequence ID" value="DAF60474.1"/>
    <property type="molecule type" value="Genomic_DNA"/>
</dbReference>
<organism evidence="2">
    <name type="scientific">Myoviridae sp. ctLq07</name>
    <dbReference type="NCBI Taxonomy" id="2827681"/>
    <lineage>
        <taxon>Viruses</taxon>
        <taxon>Duplodnaviria</taxon>
        <taxon>Heunggongvirae</taxon>
        <taxon>Uroviricota</taxon>
        <taxon>Caudoviricetes</taxon>
    </lineage>
</organism>
<keyword evidence="1" id="KW-1133">Transmembrane helix</keyword>
<protein>
    <submittedName>
        <fullName evidence="2">Uncharacterized protein</fullName>
    </submittedName>
</protein>
<keyword evidence="1" id="KW-0812">Transmembrane</keyword>
<keyword evidence="1" id="KW-0472">Membrane</keyword>
<feature type="transmembrane region" description="Helical" evidence="1">
    <location>
        <begin position="12"/>
        <end position="37"/>
    </location>
</feature>
<name>A0A8S5TCJ2_9CAUD</name>
<evidence type="ECO:0000313" key="2">
    <source>
        <dbReference type="EMBL" id="DAF60474.1"/>
    </source>
</evidence>
<evidence type="ECO:0000256" key="1">
    <source>
        <dbReference type="SAM" id="Phobius"/>
    </source>
</evidence>
<proteinExistence type="predicted"/>